<dbReference type="GO" id="GO:0005886">
    <property type="term" value="C:plasma membrane"/>
    <property type="evidence" value="ECO:0007669"/>
    <property type="project" value="UniProtKB-SubCell"/>
</dbReference>
<dbReference type="Pfam" id="PF01027">
    <property type="entry name" value="Bax1-I"/>
    <property type="match status" value="1"/>
</dbReference>
<keyword evidence="6 7" id="KW-0472">Membrane</keyword>
<protein>
    <submittedName>
        <fullName evidence="9">Modulator of FtsH protease</fullName>
    </submittedName>
</protein>
<feature type="compositionally biased region" description="Polar residues" evidence="8">
    <location>
        <begin position="8"/>
        <end position="20"/>
    </location>
</feature>
<keyword evidence="3" id="KW-1003">Cell membrane</keyword>
<gene>
    <name evidence="9" type="ORF">HNR38_001074</name>
</gene>
<dbReference type="AlphaFoldDB" id="A0A840U6N1"/>
<comment type="subcellular location">
    <subcellularLocation>
        <location evidence="1">Cell membrane</location>
        <topology evidence="1">Multi-pass membrane protein</topology>
    </subcellularLocation>
</comment>
<accession>A0A840U6N1</accession>
<dbReference type="InterPro" id="IPR006214">
    <property type="entry name" value="Bax_inhibitor_1-related"/>
</dbReference>
<feature type="transmembrane region" description="Helical" evidence="7">
    <location>
        <begin position="90"/>
        <end position="113"/>
    </location>
</feature>
<evidence type="ECO:0000256" key="3">
    <source>
        <dbReference type="ARBA" id="ARBA00022475"/>
    </source>
</evidence>
<comment type="caution">
    <text evidence="9">The sequence shown here is derived from an EMBL/GenBank/DDBJ whole genome shotgun (WGS) entry which is preliminary data.</text>
</comment>
<feature type="transmembrane region" description="Helical" evidence="7">
    <location>
        <begin position="147"/>
        <end position="168"/>
    </location>
</feature>
<feature type="transmembrane region" description="Helical" evidence="7">
    <location>
        <begin position="119"/>
        <end position="140"/>
    </location>
</feature>
<keyword evidence="5 7" id="KW-1133">Transmembrane helix</keyword>
<keyword evidence="9" id="KW-0378">Hydrolase</keyword>
<feature type="transmembrane region" description="Helical" evidence="7">
    <location>
        <begin position="65"/>
        <end position="83"/>
    </location>
</feature>
<evidence type="ECO:0000256" key="4">
    <source>
        <dbReference type="ARBA" id="ARBA00022692"/>
    </source>
</evidence>
<comment type="similarity">
    <text evidence="2 7">Belongs to the BI1 family.</text>
</comment>
<evidence type="ECO:0000256" key="1">
    <source>
        <dbReference type="ARBA" id="ARBA00004651"/>
    </source>
</evidence>
<dbReference type="Proteomes" id="UP000591735">
    <property type="component" value="Unassembled WGS sequence"/>
</dbReference>
<evidence type="ECO:0000256" key="2">
    <source>
        <dbReference type="ARBA" id="ARBA00010350"/>
    </source>
</evidence>
<organism evidence="9 10">
    <name type="scientific">Marinobacter oulmenensis</name>
    <dbReference type="NCBI Taxonomy" id="643747"/>
    <lineage>
        <taxon>Bacteria</taxon>
        <taxon>Pseudomonadati</taxon>
        <taxon>Pseudomonadota</taxon>
        <taxon>Gammaproteobacteria</taxon>
        <taxon>Pseudomonadales</taxon>
        <taxon>Marinobacteraceae</taxon>
        <taxon>Marinobacter</taxon>
    </lineage>
</organism>
<feature type="transmembrane region" description="Helical" evidence="7">
    <location>
        <begin position="174"/>
        <end position="192"/>
    </location>
</feature>
<feature type="region of interest" description="Disordered" evidence="8">
    <location>
        <begin position="1"/>
        <end position="25"/>
    </location>
</feature>
<feature type="transmembrane region" description="Helical" evidence="7">
    <location>
        <begin position="41"/>
        <end position="59"/>
    </location>
</feature>
<keyword evidence="9" id="KW-0645">Protease</keyword>
<dbReference type="PANTHER" id="PTHR23291:SF115">
    <property type="entry name" value="MODULATOR OF FTSH PROTEASE YCCA"/>
    <property type="match status" value="1"/>
</dbReference>
<dbReference type="EMBL" id="JACHFE010000002">
    <property type="protein sequence ID" value="MBB5320602.1"/>
    <property type="molecule type" value="Genomic_DNA"/>
</dbReference>
<evidence type="ECO:0000256" key="7">
    <source>
        <dbReference type="RuleBase" id="RU004379"/>
    </source>
</evidence>
<evidence type="ECO:0000256" key="8">
    <source>
        <dbReference type="SAM" id="MobiDB-lite"/>
    </source>
</evidence>
<dbReference type="GO" id="GO:0008233">
    <property type="term" value="F:peptidase activity"/>
    <property type="evidence" value="ECO:0007669"/>
    <property type="project" value="UniProtKB-KW"/>
</dbReference>
<evidence type="ECO:0000313" key="9">
    <source>
        <dbReference type="EMBL" id="MBB5320602.1"/>
    </source>
</evidence>
<keyword evidence="4 7" id="KW-0812">Transmembrane</keyword>
<sequence length="234" mass="24841">MDNRRFGVQNNQTAYQSPATESGRATAGISDDAMKVLRNTYMLLGMTLAFSALTAFLNMNGSHPGFLITIVGYIGLLFATYRLKNSPWGIVTTFALTGFMGYTLGPIIGAFVAAGASQIVAQALTLTAVAFVGLSATAIITKKDFSFLSSFLTAGAFVLIGAMLLAFFMESSALHLAVSAGFTVFASIMILFETSQIIKGGERNYVIATVGLYVSIYNLFVSLLHLLAAFSGDN</sequence>
<evidence type="ECO:0000256" key="5">
    <source>
        <dbReference type="ARBA" id="ARBA00022989"/>
    </source>
</evidence>
<dbReference type="CDD" id="cd10433">
    <property type="entry name" value="YccA_like"/>
    <property type="match status" value="1"/>
</dbReference>
<name>A0A840U6N1_9GAMM</name>
<dbReference type="PANTHER" id="PTHR23291">
    <property type="entry name" value="BAX INHIBITOR-RELATED"/>
    <property type="match status" value="1"/>
</dbReference>
<evidence type="ECO:0000256" key="6">
    <source>
        <dbReference type="ARBA" id="ARBA00023136"/>
    </source>
</evidence>
<dbReference type="RefSeq" id="WP_183700894.1">
    <property type="nucleotide sequence ID" value="NZ_JACHFE010000002.1"/>
</dbReference>
<proteinExistence type="inferred from homology"/>
<feature type="transmembrane region" description="Helical" evidence="7">
    <location>
        <begin position="204"/>
        <end position="228"/>
    </location>
</feature>
<evidence type="ECO:0000313" key="10">
    <source>
        <dbReference type="Proteomes" id="UP000591735"/>
    </source>
</evidence>
<dbReference type="GO" id="GO:0006508">
    <property type="term" value="P:proteolysis"/>
    <property type="evidence" value="ECO:0007669"/>
    <property type="project" value="UniProtKB-KW"/>
</dbReference>
<reference evidence="9 10" key="1">
    <citation type="submission" date="2020-08" db="EMBL/GenBank/DDBJ databases">
        <title>Genomic Encyclopedia of Type Strains, Phase IV (KMG-IV): sequencing the most valuable type-strain genomes for metagenomic binning, comparative biology and taxonomic classification.</title>
        <authorList>
            <person name="Goeker M."/>
        </authorList>
    </citation>
    <scope>NUCLEOTIDE SEQUENCE [LARGE SCALE GENOMIC DNA]</scope>
    <source>
        <strain evidence="9 10">DSM 22359</strain>
    </source>
</reference>
<keyword evidence="10" id="KW-1185">Reference proteome</keyword>